<dbReference type="RefSeq" id="XP_024348671.1">
    <property type="nucleotide sequence ID" value="XM_024496889.1"/>
</dbReference>
<dbReference type="EMBL" id="APAU02000083">
    <property type="protein sequence ID" value="EUB57475.1"/>
    <property type="molecule type" value="Genomic_DNA"/>
</dbReference>
<dbReference type="CTD" id="36343355"/>
<dbReference type="Proteomes" id="UP000019149">
    <property type="component" value="Unassembled WGS sequence"/>
</dbReference>
<evidence type="ECO:0000313" key="1">
    <source>
        <dbReference type="EMBL" id="EUB57475.1"/>
    </source>
</evidence>
<name>W6U903_ECHGR</name>
<organism evidence="1 2">
    <name type="scientific">Echinococcus granulosus</name>
    <name type="common">Hydatid tapeworm</name>
    <dbReference type="NCBI Taxonomy" id="6210"/>
    <lineage>
        <taxon>Eukaryota</taxon>
        <taxon>Metazoa</taxon>
        <taxon>Spiralia</taxon>
        <taxon>Lophotrochozoa</taxon>
        <taxon>Platyhelminthes</taxon>
        <taxon>Cestoda</taxon>
        <taxon>Eucestoda</taxon>
        <taxon>Cyclophyllidea</taxon>
        <taxon>Taeniidae</taxon>
        <taxon>Echinococcus</taxon>
        <taxon>Echinococcus granulosus group</taxon>
    </lineage>
</organism>
<evidence type="ECO:0000313" key="2">
    <source>
        <dbReference type="Proteomes" id="UP000019149"/>
    </source>
</evidence>
<proteinExistence type="predicted"/>
<sequence>MNPAQVRRISMALSRATAELSAARQISSVTGGGSSVLNLARRLTMGPIQFGDYGDMRELESGNGWIAGRFPHGVRRGLAWNDTGASSYAGIQGSATTSARRPIATSLPHISNRSSTPVPCLLTASGRTRRAELQRMFGRESENFSKARNFMDDSVLIASSSSSSTSSSLASGIDDVSSSITNLVHLTKSVLFPIQENILKWSSALPTEHSNIHCILLNPTNPSVTTPSTTSYQMSKSQLSLDVADNPTNRANKSKTAINGT</sequence>
<gene>
    <name evidence="1" type="ORF">EGR_07640</name>
</gene>
<accession>W6U903</accession>
<protein>
    <submittedName>
        <fullName evidence="1">Uncharacterized protein</fullName>
    </submittedName>
</protein>
<dbReference type="AlphaFoldDB" id="W6U903"/>
<dbReference type="GeneID" id="36343355"/>
<dbReference type="KEGG" id="egl:EGR_07640"/>
<comment type="caution">
    <text evidence="1">The sequence shown here is derived from an EMBL/GenBank/DDBJ whole genome shotgun (WGS) entry which is preliminary data.</text>
</comment>
<reference evidence="1 2" key="1">
    <citation type="journal article" date="2013" name="Nat. Genet.">
        <title>The genome of the hydatid tapeworm Echinococcus granulosus.</title>
        <authorList>
            <person name="Zheng H."/>
            <person name="Zhang W."/>
            <person name="Zhang L."/>
            <person name="Zhang Z."/>
            <person name="Li J."/>
            <person name="Lu G."/>
            <person name="Zhu Y."/>
            <person name="Wang Y."/>
            <person name="Huang Y."/>
            <person name="Liu J."/>
            <person name="Kang H."/>
            <person name="Chen J."/>
            <person name="Wang L."/>
            <person name="Chen A."/>
            <person name="Yu S."/>
            <person name="Gao Z."/>
            <person name="Jin L."/>
            <person name="Gu W."/>
            <person name="Wang Z."/>
            <person name="Zhao L."/>
            <person name="Shi B."/>
            <person name="Wen H."/>
            <person name="Lin R."/>
            <person name="Jones M.K."/>
            <person name="Brejova B."/>
            <person name="Vinar T."/>
            <person name="Zhao G."/>
            <person name="McManus D.P."/>
            <person name="Chen Z."/>
            <person name="Zhou Y."/>
            <person name="Wang S."/>
        </authorList>
    </citation>
    <scope>NUCLEOTIDE SEQUENCE [LARGE SCALE GENOMIC DNA]</scope>
</reference>
<dbReference type="OrthoDB" id="6274601at2759"/>
<keyword evidence="2" id="KW-1185">Reference proteome</keyword>